<dbReference type="HOGENOM" id="CLU_1907361_0_0_1"/>
<gene>
    <name evidence="1" type="ORF">Pc12g01680</name>
    <name evidence="1" type="ORF">PCH_Pc12g01680</name>
</gene>
<dbReference type="VEuPathDB" id="FungiDB:PCH_Pc12g01680"/>
<dbReference type="EMBL" id="AM920427">
    <property type="protein sequence ID" value="CAP79795.1"/>
    <property type="molecule type" value="Genomic_DNA"/>
</dbReference>
<accession>B6GZ41</accession>
<reference evidence="1 2" key="1">
    <citation type="journal article" date="2008" name="Nat. Biotechnol.">
        <title>Genome sequencing and analysis of the filamentous fungus Penicillium chrysogenum.</title>
        <authorList>
            <person name="van den Berg M.A."/>
            <person name="Albang R."/>
            <person name="Albermann K."/>
            <person name="Badger J.H."/>
            <person name="Daran J.-M."/>
            <person name="Driessen A.J.M."/>
            <person name="Garcia-Estrada C."/>
            <person name="Fedorova N.D."/>
            <person name="Harris D.M."/>
            <person name="Heijne W.H.M."/>
            <person name="Joardar V.S."/>
            <person name="Kiel J.A.K.W."/>
            <person name="Kovalchuk A."/>
            <person name="Martin J.F."/>
            <person name="Nierman W.C."/>
            <person name="Nijland J.G."/>
            <person name="Pronk J.T."/>
            <person name="Roubos J.A."/>
            <person name="van der Klei I.J."/>
            <person name="van Peij N.N.M.E."/>
            <person name="Veenhuis M."/>
            <person name="von Doehren H."/>
            <person name="Wagner C."/>
            <person name="Wortman J.R."/>
            <person name="Bovenberg R.A.L."/>
        </authorList>
    </citation>
    <scope>NUCLEOTIDE SEQUENCE [LARGE SCALE GENOMIC DNA]</scope>
    <source>
        <strain evidence="2">ATCC 28089 / DSM 1075 / NRRL 1951 / Wisconsin 54-1255</strain>
    </source>
</reference>
<sequence>MILYIGGRPFERTFRIFGGTKSAHAKYVDTNKLGLKAYFAPIPQVVSDRNLIHSHTKLDHLGRFYKLEYIKQQADNHNYFTYRRRPGGGPGALAPAIEHRRGAQTHPGTDLGMSTIEGSIELWRGPDKTILRS</sequence>
<name>B6GZ41_PENRW</name>
<protein>
    <submittedName>
        <fullName evidence="1">Uncharacterized protein</fullName>
    </submittedName>
</protein>
<evidence type="ECO:0000313" key="1">
    <source>
        <dbReference type="EMBL" id="CAP79795.1"/>
    </source>
</evidence>
<dbReference type="Proteomes" id="UP000000724">
    <property type="component" value="Contig Pc00c12"/>
</dbReference>
<organism evidence="1 2">
    <name type="scientific">Penicillium rubens (strain ATCC 28089 / DSM 1075 / NRRL 1951 / Wisconsin 54-1255)</name>
    <name type="common">Penicillium chrysogenum</name>
    <dbReference type="NCBI Taxonomy" id="500485"/>
    <lineage>
        <taxon>Eukaryota</taxon>
        <taxon>Fungi</taxon>
        <taxon>Dikarya</taxon>
        <taxon>Ascomycota</taxon>
        <taxon>Pezizomycotina</taxon>
        <taxon>Eurotiomycetes</taxon>
        <taxon>Eurotiomycetidae</taxon>
        <taxon>Eurotiales</taxon>
        <taxon>Aspergillaceae</taxon>
        <taxon>Penicillium</taxon>
        <taxon>Penicillium chrysogenum species complex</taxon>
    </lineage>
</organism>
<dbReference type="AlphaFoldDB" id="B6GZ41"/>
<proteinExistence type="predicted"/>
<evidence type="ECO:0000313" key="2">
    <source>
        <dbReference type="Proteomes" id="UP000000724"/>
    </source>
</evidence>
<keyword evidence="2" id="KW-1185">Reference proteome</keyword>